<sequence length="274" mass="30860">MEDYGKFKYLIYVVLFLFALFFLLPMYVLLATSLKSFEEVSRQAMWMLPRDFTLEAFITAYHQLIPHLRNSLILVIPATLISGFLGSLNGYILSEWKFKGSDTVFALLLFGMFIPYQSILIPLVRTLQNIGLYGSLQGLIFVHVVYGIPITTLIFRNYYADVPSSLTEAAKVDGAGLFKVYSKVFFPISIPAFVVVIIWQFTQIWNEFLFALTITPEPGQQPITVALDNLAGSQVVEWNVQMSGALLTALPTLLVYLFFGRYFIKGILAGSVKG</sequence>
<name>A0A1G9HE02_9FIRM</name>
<dbReference type="RefSeq" id="WP_089757753.1">
    <property type="nucleotide sequence ID" value="NZ_FNGO01000001.1"/>
</dbReference>
<proteinExistence type="inferred from homology"/>
<feature type="transmembrane region" description="Helical" evidence="5">
    <location>
        <begin position="136"/>
        <end position="159"/>
    </location>
</feature>
<comment type="subcellular location">
    <subcellularLocation>
        <location evidence="5">Cell membrane</location>
        <topology evidence="5">Multi-pass membrane protein</topology>
    </subcellularLocation>
    <subcellularLocation>
        <location evidence="1">Membrane</location>
        <topology evidence="1">Multi-pass membrane protein</topology>
    </subcellularLocation>
</comment>
<keyword evidence="3 5" id="KW-1133">Transmembrane helix</keyword>
<dbReference type="InterPro" id="IPR000515">
    <property type="entry name" value="MetI-like"/>
</dbReference>
<dbReference type="Proteomes" id="UP000199476">
    <property type="component" value="Unassembled WGS sequence"/>
</dbReference>
<dbReference type="PANTHER" id="PTHR43879">
    <property type="entry name" value="ABC TRANSPORTER PERMEASE PROTEIN"/>
    <property type="match status" value="1"/>
</dbReference>
<feature type="transmembrane region" description="Helical" evidence="5">
    <location>
        <begin position="180"/>
        <end position="201"/>
    </location>
</feature>
<evidence type="ECO:0000256" key="5">
    <source>
        <dbReference type="RuleBase" id="RU363032"/>
    </source>
</evidence>
<evidence type="ECO:0000259" key="6">
    <source>
        <dbReference type="PROSITE" id="PS50928"/>
    </source>
</evidence>
<dbReference type="SUPFAM" id="SSF161098">
    <property type="entry name" value="MetI-like"/>
    <property type="match status" value="1"/>
</dbReference>
<gene>
    <name evidence="7" type="ORF">SAMN04488692_101187</name>
</gene>
<dbReference type="Gene3D" id="1.10.3720.10">
    <property type="entry name" value="MetI-like"/>
    <property type="match status" value="1"/>
</dbReference>
<evidence type="ECO:0000256" key="4">
    <source>
        <dbReference type="ARBA" id="ARBA00023136"/>
    </source>
</evidence>
<keyword evidence="2 5" id="KW-0812">Transmembrane</keyword>
<feature type="transmembrane region" description="Helical" evidence="5">
    <location>
        <begin position="104"/>
        <end position="124"/>
    </location>
</feature>
<reference evidence="7 8" key="1">
    <citation type="submission" date="2016-10" db="EMBL/GenBank/DDBJ databases">
        <authorList>
            <person name="de Groot N.N."/>
        </authorList>
    </citation>
    <scope>NUCLEOTIDE SEQUENCE [LARGE SCALE GENOMIC DNA]</scope>
    <source>
        <strain evidence="7 8">SLAS-1</strain>
    </source>
</reference>
<evidence type="ECO:0000313" key="7">
    <source>
        <dbReference type="EMBL" id="SDL11147.1"/>
    </source>
</evidence>
<evidence type="ECO:0000256" key="1">
    <source>
        <dbReference type="ARBA" id="ARBA00004141"/>
    </source>
</evidence>
<dbReference type="AlphaFoldDB" id="A0A1G9HE02"/>
<feature type="transmembrane region" description="Helical" evidence="5">
    <location>
        <begin position="72"/>
        <end position="92"/>
    </location>
</feature>
<dbReference type="CDD" id="cd06261">
    <property type="entry name" value="TM_PBP2"/>
    <property type="match status" value="1"/>
</dbReference>
<comment type="similarity">
    <text evidence="5">Belongs to the binding-protein-dependent transport system permease family.</text>
</comment>
<evidence type="ECO:0000256" key="2">
    <source>
        <dbReference type="ARBA" id="ARBA00022692"/>
    </source>
</evidence>
<dbReference type="InterPro" id="IPR035906">
    <property type="entry name" value="MetI-like_sf"/>
</dbReference>
<dbReference type="OrthoDB" id="42677at2"/>
<evidence type="ECO:0000256" key="3">
    <source>
        <dbReference type="ARBA" id="ARBA00022989"/>
    </source>
</evidence>
<dbReference type="EMBL" id="FNGO01000001">
    <property type="protein sequence ID" value="SDL11147.1"/>
    <property type="molecule type" value="Genomic_DNA"/>
</dbReference>
<feature type="domain" description="ABC transmembrane type-1" evidence="6">
    <location>
        <begin position="68"/>
        <end position="259"/>
    </location>
</feature>
<feature type="transmembrane region" description="Helical" evidence="5">
    <location>
        <begin position="9"/>
        <end position="30"/>
    </location>
</feature>
<dbReference type="PANTHER" id="PTHR43879:SF1">
    <property type="entry name" value="GLUCOSE IMPORT SYSTEM PERMEASE PROTEIN GLCU"/>
    <property type="match status" value="1"/>
</dbReference>
<keyword evidence="5" id="KW-0813">Transport</keyword>
<dbReference type="STRING" id="321763.SAMN04488692_101187"/>
<accession>A0A1G9HE02</accession>
<feature type="transmembrane region" description="Helical" evidence="5">
    <location>
        <begin position="245"/>
        <end position="264"/>
    </location>
</feature>
<dbReference type="Pfam" id="PF00528">
    <property type="entry name" value="BPD_transp_1"/>
    <property type="match status" value="1"/>
</dbReference>
<evidence type="ECO:0000313" key="8">
    <source>
        <dbReference type="Proteomes" id="UP000199476"/>
    </source>
</evidence>
<protein>
    <submittedName>
        <fullName evidence="7">Carbohydrate ABC transporter membrane protein 2, CUT1 family</fullName>
    </submittedName>
</protein>
<dbReference type="GO" id="GO:0005886">
    <property type="term" value="C:plasma membrane"/>
    <property type="evidence" value="ECO:0007669"/>
    <property type="project" value="UniProtKB-SubCell"/>
</dbReference>
<dbReference type="GO" id="GO:0055085">
    <property type="term" value="P:transmembrane transport"/>
    <property type="evidence" value="ECO:0007669"/>
    <property type="project" value="InterPro"/>
</dbReference>
<organism evidence="7 8">
    <name type="scientific">Halarsenatibacter silvermanii</name>
    <dbReference type="NCBI Taxonomy" id="321763"/>
    <lineage>
        <taxon>Bacteria</taxon>
        <taxon>Bacillati</taxon>
        <taxon>Bacillota</taxon>
        <taxon>Clostridia</taxon>
        <taxon>Halanaerobiales</taxon>
        <taxon>Halarsenatibacteraceae</taxon>
        <taxon>Halarsenatibacter</taxon>
    </lineage>
</organism>
<keyword evidence="4 5" id="KW-0472">Membrane</keyword>
<keyword evidence="8" id="KW-1185">Reference proteome</keyword>
<dbReference type="PROSITE" id="PS50928">
    <property type="entry name" value="ABC_TM1"/>
    <property type="match status" value="1"/>
</dbReference>